<evidence type="ECO:0000256" key="6">
    <source>
        <dbReference type="ARBA" id="ARBA00022833"/>
    </source>
</evidence>
<evidence type="ECO:0000256" key="3">
    <source>
        <dbReference type="ARBA" id="ARBA00022723"/>
    </source>
</evidence>
<dbReference type="Proteomes" id="UP001210925">
    <property type="component" value="Unassembled WGS sequence"/>
</dbReference>
<evidence type="ECO:0000256" key="9">
    <source>
        <dbReference type="SAM" id="MobiDB-lite"/>
    </source>
</evidence>
<evidence type="ECO:0000313" key="11">
    <source>
        <dbReference type="EMBL" id="KAJ3255085.1"/>
    </source>
</evidence>
<accession>A0AAD5Y2G4</accession>
<feature type="domain" description="C3H1-type" evidence="10">
    <location>
        <begin position="156"/>
        <end position="190"/>
    </location>
</feature>
<organism evidence="11 12">
    <name type="scientific">Boothiomyces macroporosus</name>
    <dbReference type="NCBI Taxonomy" id="261099"/>
    <lineage>
        <taxon>Eukaryota</taxon>
        <taxon>Fungi</taxon>
        <taxon>Fungi incertae sedis</taxon>
        <taxon>Chytridiomycota</taxon>
        <taxon>Chytridiomycota incertae sedis</taxon>
        <taxon>Chytridiomycetes</taxon>
        <taxon>Rhizophydiales</taxon>
        <taxon>Terramycetaceae</taxon>
        <taxon>Boothiomyces</taxon>
    </lineage>
</organism>
<dbReference type="EMBL" id="JADGKB010000072">
    <property type="protein sequence ID" value="KAJ3255085.1"/>
    <property type="molecule type" value="Genomic_DNA"/>
</dbReference>
<keyword evidence="3 8" id="KW-0479">Metal-binding</keyword>
<evidence type="ECO:0000256" key="1">
    <source>
        <dbReference type="ARBA" id="ARBA00004123"/>
    </source>
</evidence>
<dbReference type="GO" id="GO:0005634">
    <property type="term" value="C:nucleus"/>
    <property type="evidence" value="ECO:0007669"/>
    <property type="project" value="UniProtKB-SubCell"/>
</dbReference>
<comment type="similarity">
    <text evidence="2">Belongs to the ZC3H14 family.</text>
</comment>
<feature type="zinc finger region" description="C3H1-type" evidence="8">
    <location>
        <begin position="156"/>
        <end position="190"/>
    </location>
</feature>
<dbReference type="Gene3D" id="4.10.1000.40">
    <property type="match status" value="2"/>
</dbReference>
<keyword evidence="5 8" id="KW-0863">Zinc-finger</keyword>
<dbReference type="GO" id="GO:0008270">
    <property type="term" value="F:zinc ion binding"/>
    <property type="evidence" value="ECO:0007669"/>
    <property type="project" value="UniProtKB-KW"/>
</dbReference>
<comment type="caution">
    <text evidence="11">The sequence shown here is derived from an EMBL/GenBank/DDBJ whole genome shotgun (WGS) entry which is preliminary data.</text>
</comment>
<keyword evidence="7" id="KW-0539">Nucleus</keyword>
<dbReference type="Gene3D" id="4.10.1000.30">
    <property type="match status" value="1"/>
</dbReference>
<evidence type="ECO:0000256" key="7">
    <source>
        <dbReference type="ARBA" id="ARBA00023242"/>
    </source>
</evidence>
<feature type="compositionally biased region" description="Basic and acidic residues" evidence="9">
    <location>
        <begin position="86"/>
        <end position="131"/>
    </location>
</feature>
<evidence type="ECO:0000313" key="12">
    <source>
        <dbReference type="Proteomes" id="UP001210925"/>
    </source>
</evidence>
<sequence>MHTEMKNALFEKLREMKSEFAESDMLVDFVSVMLENNKPKDYIMKQLMDLTSPEDSQIITDWIFTYLQNNRIGICSLSVESLDDEMQSRRRERSRSPERRTSRRRSYDRGDRYDRDRYDHRDRYDQRDRSGRRSRYMPYKRERKELSVPKCTFFPNCTREDCKFFHPTEPCPDGAACTKGPACRFIHQVPPPTACKFKANCFNPNCTFAHPSPAVLSLSTVQCKFYPNCLNSFCTFFHPDNTQGEENTEKTAPTVPDVATIPCKYGSYCKRPGCHFFHPAKTTSKNKVLIVNQSNNTSERIYALPEQDVERVVMEVDS</sequence>
<keyword evidence="4" id="KW-0677">Repeat</keyword>
<comment type="subcellular location">
    <subcellularLocation>
        <location evidence="1">Nucleus</location>
    </subcellularLocation>
</comment>
<dbReference type="PANTHER" id="PTHR14738:SF29">
    <property type="entry name" value="ZINC FINGER CCCH DOMAIN-CONTAINING PROTEIN 14"/>
    <property type="match status" value="1"/>
</dbReference>
<name>A0AAD5Y2G4_9FUNG</name>
<proteinExistence type="inferred from homology"/>
<evidence type="ECO:0000259" key="10">
    <source>
        <dbReference type="PROSITE" id="PS50103"/>
    </source>
</evidence>
<dbReference type="InterPro" id="IPR040366">
    <property type="entry name" value="Nab2/ZC3H14"/>
</dbReference>
<dbReference type="InterPro" id="IPR000571">
    <property type="entry name" value="Znf_CCCH"/>
</dbReference>
<evidence type="ECO:0000256" key="5">
    <source>
        <dbReference type="ARBA" id="ARBA00022771"/>
    </source>
</evidence>
<evidence type="ECO:0000256" key="4">
    <source>
        <dbReference type="ARBA" id="ARBA00022737"/>
    </source>
</evidence>
<reference evidence="11" key="1">
    <citation type="submission" date="2020-05" db="EMBL/GenBank/DDBJ databases">
        <title>Phylogenomic resolution of chytrid fungi.</title>
        <authorList>
            <person name="Stajich J.E."/>
            <person name="Amses K."/>
            <person name="Simmons R."/>
            <person name="Seto K."/>
            <person name="Myers J."/>
            <person name="Bonds A."/>
            <person name="Quandt C.A."/>
            <person name="Barry K."/>
            <person name="Liu P."/>
            <person name="Grigoriev I."/>
            <person name="Longcore J.E."/>
            <person name="James T.Y."/>
        </authorList>
    </citation>
    <scope>NUCLEOTIDE SEQUENCE</scope>
    <source>
        <strain evidence="11">PLAUS21</strain>
    </source>
</reference>
<evidence type="ECO:0000256" key="8">
    <source>
        <dbReference type="PROSITE-ProRule" id="PRU00723"/>
    </source>
</evidence>
<dbReference type="GO" id="GO:0043488">
    <property type="term" value="P:regulation of mRNA stability"/>
    <property type="evidence" value="ECO:0007669"/>
    <property type="project" value="InterPro"/>
</dbReference>
<dbReference type="GO" id="GO:0005737">
    <property type="term" value="C:cytoplasm"/>
    <property type="evidence" value="ECO:0007669"/>
    <property type="project" value="TreeGrafter"/>
</dbReference>
<dbReference type="AlphaFoldDB" id="A0AAD5Y2G4"/>
<evidence type="ECO:0000256" key="2">
    <source>
        <dbReference type="ARBA" id="ARBA00008423"/>
    </source>
</evidence>
<feature type="region of interest" description="Disordered" evidence="9">
    <location>
        <begin position="85"/>
        <end position="139"/>
    </location>
</feature>
<dbReference type="GO" id="GO:0008143">
    <property type="term" value="F:poly(A) binding"/>
    <property type="evidence" value="ECO:0007669"/>
    <property type="project" value="InterPro"/>
</dbReference>
<protein>
    <recommendedName>
        <fullName evidence="10">C3H1-type domain-containing protein</fullName>
    </recommendedName>
</protein>
<keyword evidence="12" id="KW-1185">Reference proteome</keyword>
<gene>
    <name evidence="11" type="ORF">HK103_006628</name>
</gene>
<dbReference type="PANTHER" id="PTHR14738">
    <property type="entry name" value="ZINC FINGER CCCH DOMAIN-CONTAINING PROTEIN 14"/>
    <property type="match status" value="1"/>
</dbReference>
<keyword evidence="6 8" id="KW-0862">Zinc</keyword>
<dbReference type="PROSITE" id="PS50103">
    <property type="entry name" value="ZF_C3H1"/>
    <property type="match status" value="1"/>
</dbReference>
<dbReference type="Pfam" id="PF14608">
    <property type="entry name" value="zf-CCCH_2"/>
    <property type="match status" value="5"/>
</dbReference>